<dbReference type="EMBL" id="VUMD01000014">
    <property type="protein sequence ID" value="MSS37775.1"/>
    <property type="molecule type" value="Genomic_DNA"/>
</dbReference>
<dbReference type="InterPro" id="IPR054105">
    <property type="entry name" value="WHD_NrtR"/>
</dbReference>
<proteinExistence type="predicted"/>
<keyword evidence="1 3" id="KW-0378">Hydrolase</keyword>
<evidence type="ECO:0000313" key="4">
    <source>
        <dbReference type="Proteomes" id="UP000429958"/>
    </source>
</evidence>
<dbReference type="SUPFAM" id="SSF55811">
    <property type="entry name" value="Nudix"/>
    <property type="match status" value="1"/>
</dbReference>
<name>A0A7X2NN41_9CLOT</name>
<dbReference type="SUPFAM" id="SSF46785">
    <property type="entry name" value="Winged helix' DNA-binding domain"/>
    <property type="match status" value="1"/>
</dbReference>
<dbReference type="Gene3D" id="3.90.79.10">
    <property type="entry name" value="Nucleoside Triphosphate Pyrophosphohydrolase"/>
    <property type="match status" value="1"/>
</dbReference>
<dbReference type="PROSITE" id="PS51462">
    <property type="entry name" value="NUDIX"/>
    <property type="match status" value="1"/>
</dbReference>
<comment type="caution">
    <text evidence="3">The sequence shown here is derived from an EMBL/GenBank/DDBJ whole genome shotgun (WGS) entry which is preliminary data.</text>
</comment>
<dbReference type="RefSeq" id="WP_154473221.1">
    <property type="nucleotide sequence ID" value="NZ_DBEWUL010000078.1"/>
</dbReference>
<dbReference type="Gene3D" id="1.10.10.10">
    <property type="entry name" value="Winged helix-like DNA-binding domain superfamily/Winged helix DNA-binding domain"/>
    <property type="match status" value="1"/>
</dbReference>
<keyword evidence="4" id="KW-1185">Reference proteome</keyword>
<evidence type="ECO:0000313" key="3">
    <source>
        <dbReference type="EMBL" id="MSS37775.1"/>
    </source>
</evidence>
<dbReference type="PROSITE" id="PS00893">
    <property type="entry name" value="NUDIX_BOX"/>
    <property type="match status" value="1"/>
</dbReference>
<dbReference type="GO" id="GO:0016787">
    <property type="term" value="F:hydrolase activity"/>
    <property type="evidence" value="ECO:0007669"/>
    <property type="project" value="UniProtKB-KW"/>
</dbReference>
<dbReference type="InterPro" id="IPR015797">
    <property type="entry name" value="NUDIX_hydrolase-like_dom_sf"/>
</dbReference>
<dbReference type="Pfam" id="PF00293">
    <property type="entry name" value="NUDIX"/>
    <property type="match status" value="1"/>
</dbReference>
<reference evidence="3 4" key="1">
    <citation type="submission" date="2019-08" db="EMBL/GenBank/DDBJ databases">
        <title>In-depth cultivation of the pig gut microbiome towards novel bacterial diversity and tailored functional studies.</title>
        <authorList>
            <person name="Wylensek D."/>
            <person name="Hitch T.C.A."/>
            <person name="Clavel T."/>
        </authorList>
    </citation>
    <scope>NUCLEOTIDE SEQUENCE [LARGE SCALE GENOMIC DNA]</scope>
    <source>
        <strain evidence="3 4">WCA-389-WT-23D1</strain>
    </source>
</reference>
<dbReference type="InterPro" id="IPR036390">
    <property type="entry name" value="WH_DNA-bd_sf"/>
</dbReference>
<dbReference type="CDD" id="cd18873">
    <property type="entry name" value="NUDIX_NadM_like"/>
    <property type="match status" value="1"/>
</dbReference>
<dbReference type="Pfam" id="PF21906">
    <property type="entry name" value="WHD_NrtR"/>
    <property type="match status" value="1"/>
</dbReference>
<evidence type="ECO:0000256" key="1">
    <source>
        <dbReference type="ARBA" id="ARBA00022801"/>
    </source>
</evidence>
<accession>A0A7X2NN41</accession>
<dbReference type="AlphaFoldDB" id="A0A7X2NN41"/>
<dbReference type="InterPro" id="IPR036388">
    <property type="entry name" value="WH-like_DNA-bd_sf"/>
</dbReference>
<dbReference type="InterPro" id="IPR000086">
    <property type="entry name" value="NUDIX_hydrolase_dom"/>
</dbReference>
<gene>
    <name evidence="3" type="ORF">FYJ39_14660</name>
</gene>
<feature type="domain" description="Nudix hydrolase" evidence="2">
    <location>
        <begin position="17"/>
        <end position="169"/>
    </location>
</feature>
<dbReference type="PANTHER" id="PTHR43736">
    <property type="entry name" value="ADP-RIBOSE PYROPHOSPHATASE"/>
    <property type="match status" value="1"/>
</dbReference>
<sequence length="246" mass="28309">MTEKEFLDLYNPNKYEKPSVTVDILIFTVNKGQKIELLLIKRGGHPFLGKWALPGGFVGIRESLDEAAKRELLEETGVCSDYHLEQLYTFGTVNRDPRMRVISVAYVALAPKADIKPKAGDDAADAEFFQIVLNDRELEFITETGRRISVKDLAFDHEEIIRTGLRRLVGKLEYTDLAFQLLENRQCFTIGELKGIYECIKGQPLDSGNFHRMFKAKYLNEDIVEELPQTSTKYSKKPSRCYRYKR</sequence>
<evidence type="ECO:0000259" key="2">
    <source>
        <dbReference type="PROSITE" id="PS51462"/>
    </source>
</evidence>
<protein>
    <submittedName>
        <fullName evidence="3">NUDIX hydrolase</fullName>
    </submittedName>
</protein>
<dbReference type="Proteomes" id="UP000429958">
    <property type="component" value="Unassembled WGS sequence"/>
</dbReference>
<dbReference type="InterPro" id="IPR020084">
    <property type="entry name" value="NUDIX_hydrolase_CS"/>
</dbReference>
<organism evidence="3 4">
    <name type="scientific">Clostridium porci</name>
    <dbReference type="NCBI Taxonomy" id="2605778"/>
    <lineage>
        <taxon>Bacteria</taxon>
        <taxon>Bacillati</taxon>
        <taxon>Bacillota</taxon>
        <taxon>Clostridia</taxon>
        <taxon>Eubacteriales</taxon>
        <taxon>Clostridiaceae</taxon>
        <taxon>Clostridium</taxon>
    </lineage>
</organism>
<dbReference type="PANTHER" id="PTHR43736:SF4">
    <property type="entry name" value="SLR1690 PROTEIN"/>
    <property type="match status" value="1"/>
</dbReference>